<proteinExistence type="inferred from homology"/>
<dbReference type="GO" id="GO:0015833">
    <property type="term" value="P:peptide transport"/>
    <property type="evidence" value="ECO:0007669"/>
    <property type="project" value="TreeGrafter"/>
</dbReference>
<evidence type="ECO:0000259" key="5">
    <source>
        <dbReference type="Pfam" id="PF00496"/>
    </source>
</evidence>
<dbReference type="RefSeq" id="WP_179269511.1">
    <property type="nucleotide sequence ID" value="NZ_CP058579.1"/>
</dbReference>
<dbReference type="EMBL" id="CP058579">
    <property type="protein sequence ID" value="QLG62926.1"/>
    <property type="molecule type" value="Genomic_DNA"/>
</dbReference>
<evidence type="ECO:0000313" key="7">
    <source>
        <dbReference type="Proteomes" id="UP000509626"/>
    </source>
</evidence>
<evidence type="ECO:0000256" key="2">
    <source>
        <dbReference type="ARBA" id="ARBA00022448"/>
    </source>
</evidence>
<dbReference type="KEGG" id="halu:HUG12_14785"/>
<dbReference type="Gene3D" id="3.10.105.10">
    <property type="entry name" value="Dipeptide-binding Protein, Domain 3"/>
    <property type="match status" value="1"/>
</dbReference>
<dbReference type="InterPro" id="IPR006311">
    <property type="entry name" value="TAT_signal"/>
</dbReference>
<keyword evidence="2" id="KW-0813">Transport</keyword>
<dbReference type="CDD" id="cd00995">
    <property type="entry name" value="PBP2_NikA_DppA_OppA_like"/>
    <property type="match status" value="1"/>
</dbReference>
<dbReference type="GO" id="GO:0042597">
    <property type="term" value="C:periplasmic space"/>
    <property type="evidence" value="ECO:0007669"/>
    <property type="project" value="UniProtKB-ARBA"/>
</dbReference>
<dbReference type="PROSITE" id="PS51318">
    <property type="entry name" value="TAT"/>
    <property type="match status" value="1"/>
</dbReference>
<dbReference type="InterPro" id="IPR019546">
    <property type="entry name" value="TAT_signal_bac_arc"/>
</dbReference>
<dbReference type="Proteomes" id="UP000509626">
    <property type="component" value="Chromosome"/>
</dbReference>
<dbReference type="InterPro" id="IPR039424">
    <property type="entry name" value="SBP_5"/>
</dbReference>
<protein>
    <submittedName>
        <fullName evidence="6">Twin-arginine translocation signal domain-containing protein</fullName>
    </submittedName>
</protein>
<dbReference type="OrthoDB" id="233597at2157"/>
<dbReference type="SUPFAM" id="SSF53850">
    <property type="entry name" value="Periplasmic binding protein-like II"/>
    <property type="match status" value="1"/>
</dbReference>
<dbReference type="PANTHER" id="PTHR30290:SF9">
    <property type="entry name" value="OLIGOPEPTIDE-BINDING PROTEIN APPA"/>
    <property type="match status" value="1"/>
</dbReference>
<dbReference type="InterPro" id="IPR000914">
    <property type="entry name" value="SBP_5_dom"/>
</dbReference>
<evidence type="ECO:0000256" key="3">
    <source>
        <dbReference type="ARBA" id="ARBA00022729"/>
    </source>
</evidence>
<dbReference type="GO" id="GO:0043190">
    <property type="term" value="C:ATP-binding cassette (ABC) transporter complex"/>
    <property type="evidence" value="ECO:0007669"/>
    <property type="project" value="InterPro"/>
</dbReference>
<keyword evidence="7" id="KW-1185">Reference proteome</keyword>
<evidence type="ECO:0000256" key="1">
    <source>
        <dbReference type="ARBA" id="ARBA00005695"/>
    </source>
</evidence>
<evidence type="ECO:0000256" key="4">
    <source>
        <dbReference type="SAM" id="MobiDB-lite"/>
    </source>
</evidence>
<dbReference type="Pfam" id="PF00496">
    <property type="entry name" value="SBP_bac_5"/>
    <property type="match status" value="1"/>
</dbReference>
<evidence type="ECO:0000313" key="6">
    <source>
        <dbReference type="EMBL" id="QLG62926.1"/>
    </source>
</evidence>
<dbReference type="NCBIfam" id="TIGR01409">
    <property type="entry name" value="TAT_signal_seq"/>
    <property type="match status" value="1"/>
</dbReference>
<accession>A0A7D5LBH7</accession>
<keyword evidence="3" id="KW-0732">Signal</keyword>
<dbReference type="PANTHER" id="PTHR30290">
    <property type="entry name" value="PERIPLASMIC BINDING COMPONENT OF ABC TRANSPORTER"/>
    <property type="match status" value="1"/>
</dbReference>
<organism evidence="6 7">
    <name type="scientific">Halorarum salinum</name>
    <dbReference type="NCBI Taxonomy" id="2743089"/>
    <lineage>
        <taxon>Archaea</taxon>
        <taxon>Methanobacteriati</taxon>
        <taxon>Methanobacteriota</taxon>
        <taxon>Stenosarchaea group</taxon>
        <taxon>Halobacteria</taxon>
        <taxon>Halobacteriales</taxon>
        <taxon>Haloferacaceae</taxon>
        <taxon>Halorarum</taxon>
    </lineage>
</organism>
<dbReference type="GeneID" id="56038750"/>
<name>A0A7D5LBH7_9EURY</name>
<sequence length="678" mass="74309">MSDSQTGSNRRRFLKGTGAAAVSLGLAGCSGGGDDTPEEDTPTEDRTPTSNEPQGDVPTGGTFNIGMSQEPDGINVLNTNSAYSSLILNEIHGYGTSVNPVTSEVVPSVFTDWEFEELDETGDNDQSNVRVRINVRDGLTFNDGSELSVSDVVFSYNYVMEQQPGAYVSYIDPILEVSESDSSDWDVDMILNQPLGTYDSTQLGFIPILAESEWSDVDDYQTYEPSPDADGELLGLGPAVLTRYEPDTSIEISYADREGEYLLSDVAWKEETNGLIAGGPFVDAVRVFVYGSDNALNQAFLQGEIDSMYDGINTSRISDVEEAEGLSLVDGYDTGYSHYSMNLRNAPFDDVTFRQIIGFAYDEIYRTERLGQGYLQSGDFVMPPGYTQVRPETSSDTDVLTADASEAFAFRESEPGVVDVEGVREFLTNGDVISGEEGEFAGRQYPGSHTGVTASQTESKYEYTFGEVESSVLADAGADQEIRIDGQTVTELRDGEPLTFYITPAEDGPQAAQMMENFIGTLHEIGIPVEREVNTFNTMLTSVYVEEDFDLYPMGWVNLSPFAVSTLYGLFHSANADDHSEGNSDTDYNNPMGYGLFEDATADDLIERARTEMDADTRNDLARQAVEQIYLDMPSLVTSYDIVKWPVNDADWDGFVGNIPGPGSTYLGTQFEQVYQAE</sequence>
<feature type="region of interest" description="Disordered" evidence="4">
    <location>
        <begin position="24"/>
        <end position="71"/>
    </location>
</feature>
<dbReference type="InterPro" id="IPR030678">
    <property type="entry name" value="Peptide/Ni-bd"/>
</dbReference>
<reference evidence="6 7" key="1">
    <citation type="submission" date="2020-06" db="EMBL/GenBank/DDBJ databases">
        <title>NJ-3-1, isolated from saline soil.</title>
        <authorList>
            <person name="Cui H.L."/>
            <person name="Shi X."/>
        </authorList>
    </citation>
    <scope>NUCLEOTIDE SEQUENCE [LARGE SCALE GENOMIC DNA]</scope>
    <source>
        <strain evidence="6 7">NJ-3-1</strain>
    </source>
</reference>
<dbReference type="GO" id="GO:1904680">
    <property type="term" value="F:peptide transmembrane transporter activity"/>
    <property type="evidence" value="ECO:0007669"/>
    <property type="project" value="TreeGrafter"/>
</dbReference>
<dbReference type="PIRSF" id="PIRSF002741">
    <property type="entry name" value="MppA"/>
    <property type="match status" value="1"/>
</dbReference>
<dbReference type="Gene3D" id="3.40.190.10">
    <property type="entry name" value="Periplasmic binding protein-like II"/>
    <property type="match status" value="1"/>
</dbReference>
<dbReference type="AlphaFoldDB" id="A0A7D5LBH7"/>
<feature type="domain" description="Solute-binding protein family 5" evidence="5">
    <location>
        <begin position="105"/>
        <end position="396"/>
    </location>
</feature>
<comment type="similarity">
    <text evidence="1">Belongs to the bacterial solute-binding protein 5 family.</text>
</comment>
<gene>
    <name evidence="6" type="ORF">HUG12_14785</name>
</gene>